<reference evidence="2" key="1">
    <citation type="submission" date="2018-06" db="EMBL/GenBank/DDBJ databases">
        <authorList>
            <consortium name="Pathogen Informatics"/>
        </authorList>
    </citation>
    <scope>NUCLEOTIDE SEQUENCE [LARGE SCALE GENOMIC DNA]</scope>
    <source>
        <strain evidence="2">NCTC10115</strain>
    </source>
</reference>
<proteinExistence type="predicted"/>
<name>A0A3B0PN09_MYCGL</name>
<protein>
    <submittedName>
        <fullName evidence="1">Uncharacterized protein</fullName>
    </submittedName>
</protein>
<dbReference type="EMBL" id="LS991952">
    <property type="protein sequence ID" value="SYV95004.1"/>
    <property type="molecule type" value="Genomic_DNA"/>
</dbReference>
<evidence type="ECO:0000313" key="2">
    <source>
        <dbReference type="Proteomes" id="UP000260136"/>
    </source>
</evidence>
<evidence type="ECO:0000313" key="1">
    <source>
        <dbReference type="EMBL" id="SYV95004.1"/>
    </source>
</evidence>
<feature type="non-terminal residue" evidence="1">
    <location>
        <position position="75"/>
    </location>
</feature>
<dbReference type="AlphaFoldDB" id="A0A3B0PN09"/>
<accession>A0A3B0PN09</accession>
<dbReference type="Proteomes" id="UP000260136">
    <property type="component" value="Chromosome"/>
</dbReference>
<organism evidence="1 2">
    <name type="scientific">Mycoplasmoides gallisepticum</name>
    <name type="common">Mycoplasma gallisepticum</name>
    <dbReference type="NCBI Taxonomy" id="2096"/>
    <lineage>
        <taxon>Bacteria</taxon>
        <taxon>Bacillati</taxon>
        <taxon>Mycoplasmatota</taxon>
        <taxon>Mycoplasmoidales</taxon>
        <taxon>Mycoplasmoidaceae</taxon>
        <taxon>Mycoplasmoides</taxon>
    </lineage>
</organism>
<sequence length="75" mass="8232">MAAAKANETSKPILTRLVNALYGNSANMPGFAVKGLFRSVNDLKTQLDDVKTLVSANYTSLSDFINVYKMTNTTW</sequence>
<gene>
    <name evidence="1" type="ORF">NCTC10115_01183</name>
</gene>